<feature type="region of interest" description="Disordered" evidence="1">
    <location>
        <begin position="134"/>
        <end position="175"/>
    </location>
</feature>
<feature type="domain" description="WxL" evidence="4">
    <location>
        <begin position="142"/>
        <end position="322"/>
    </location>
</feature>
<accession>A0A0R2HXV4</accession>
<dbReference type="PATRIC" id="fig|1449336.4.peg.423"/>
<feature type="chain" id="PRO_5006417996" description="WxL domain-containing protein" evidence="3">
    <location>
        <begin position="32"/>
        <end position="323"/>
    </location>
</feature>
<evidence type="ECO:0000256" key="3">
    <source>
        <dbReference type="SAM" id="SignalP"/>
    </source>
</evidence>
<dbReference type="AlphaFoldDB" id="A0A0R2HXV4"/>
<sequence length="323" mass="34247">MGGEKMKVLKRVLLAGLSLFFLLTFSSTSMANTTISQAGIYFTEREEYGGRTLQKNKELPNTQVDRASLTLPQTGEPKEFKILTVGWILLVVVAIIKRGGIKMKLKMMAVIGLVGSGMLIGTSTVSAAETQDEVKGSVDGKGGTSHGYINLTPGDDDTVTEPEEPTIPSGGTGNKGGLTLDNIAPLLFSTHKLEGKQQVYTSVVENSNVQVSDKRGEEAGWHVQVSQTPFVDKLDSTKVLKGTKLILPAGVVKSSGNISVAPTTSSVEVNADLATFMSATAGSGAGTWRTVFDKDEVKLTVAAGNKKGEYMSTVTWALMDAPQ</sequence>
<name>A0A0R2HXV4_CARDV</name>
<keyword evidence="6" id="KW-1185">Reference proteome</keyword>
<evidence type="ECO:0000313" key="6">
    <source>
        <dbReference type="Proteomes" id="UP000051658"/>
    </source>
</evidence>
<feature type="compositionally biased region" description="Acidic residues" evidence="1">
    <location>
        <begin position="154"/>
        <end position="164"/>
    </location>
</feature>
<evidence type="ECO:0000256" key="2">
    <source>
        <dbReference type="SAM" id="Phobius"/>
    </source>
</evidence>
<keyword evidence="2" id="KW-0812">Transmembrane</keyword>
<dbReference type="InterPro" id="IPR027994">
    <property type="entry name" value="WxL_dom"/>
</dbReference>
<dbReference type="Pfam" id="PF13731">
    <property type="entry name" value="WxL"/>
    <property type="match status" value="1"/>
</dbReference>
<proteinExistence type="predicted"/>
<protein>
    <recommendedName>
        <fullName evidence="4">WxL domain-containing protein</fullName>
    </recommendedName>
</protein>
<evidence type="ECO:0000313" key="5">
    <source>
        <dbReference type="EMBL" id="KRN57432.1"/>
    </source>
</evidence>
<feature type="signal peptide" evidence="3">
    <location>
        <begin position="1"/>
        <end position="31"/>
    </location>
</feature>
<comment type="caution">
    <text evidence="5">The sequence shown here is derived from an EMBL/GenBank/DDBJ whole genome shotgun (WGS) entry which is preliminary data.</text>
</comment>
<feature type="transmembrane region" description="Helical" evidence="2">
    <location>
        <begin position="80"/>
        <end position="96"/>
    </location>
</feature>
<gene>
    <name evidence="5" type="ORF">IV74_GL000416</name>
</gene>
<keyword evidence="2" id="KW-1133">Transmembrane helix</keyword>
<evidence type="ECO:0000259" key="4">
    <source>
        <dbReference type="Pfam" id="PF13731"/>
    </source>
</evidence>
<keyword evidence="2" id="KW-0472">Membrane</keyword>
<dbReference type="Proteomes" id="UP000051658">
    <property type="component" value="Unassembled WGS sequence"/>
</dbReference>
<evidence type="ECO:0000256" key="1">
    <source>
        <dbReference type="SAM" id="MobiDB-lite"/>
    </source>
</evidence>
<dbReference type="EMBL" id="JQBS01000007">
    <property type="protein sequence ID" value="KRN57432.1"/>
    <property type="molecule type" value="Genomic_DNA"/>
</dbReference>
<keyword evidence="3" id="KW-0732">Signal</keyword>
<organism evidence="5 6">
    <name type="scientific">Carnobacterium divergens DSM 20623</name>
    <dbReference type="NCBI Taxonomy" id="1449336"/>
    <lineage>
        <taxon>Bacteria</taxon>
        <taxon>Bacillati</taxon>
        <taxon>Bacillota</taxon>
        <taxon>Bacilli</taxon>
        <taxon>Lactobacillales</taxon>
        <taxon>Carnobacteriaceae</taxon>
        <taxon>Carnobacterium</taxon>
    </lineage>
</organism>
<reference evidence="5 6" key="1">
    <citation type="journal article" date="2015" name="Genome Announc.">
        <title>Expanding the biotechnology potential of lactobacilli through comparative genomics of 213 strains and associated genera.</title>
        <authorList>
            <person name="Sun Z."/>
            <person name="Harris H.M."/>
            <person name="McCann A."/>
            <person name="Guo C."/>
            <person name="Argimon S."/>
            <person name="Zhang W."/>
            <person name="Yang X."/>
            <person name="Jeffery I.B."/>
            <person name="Cooney J.C."/>
            <person name="Kagawa T.F."/>
            <person name="Liu W."/>
            <person name="Song Y."/>
            <person name="Salvetti E."/>
            <person name="Wrobel A."/>
            <person name="Rasinkangas P."/>
            <person name="Parkhill J."/>
            <person name="Rea M.C."/>
            <person name="O'Sullivan O."/>
            <person name="Ritari J."/>
            <person name="Douillard F.P."/>
            <person name="Paul Ross R."/>
            <person name="Yang R."/>
            <person name="Briner A.E."/>
            <person name="Felis G.E."/>
            <person name="de Vos W.M."/>
            <person name="Barrangou R."/>
            <person name="Klaenhammer T.R."/>
            <person name="Caufield P.W."/>
            <person name="Cui Y."/>
            <person name="Zhang H."/>
            <person name="O'Toole P.W."/>
        </authorList>
    </citation>
    <scope>NUCLEOTIDE SEQUENCE [LARGE SCALE GENOMIC DNA]</scope>
    <source>
        <strain evidence="5 6">DSM 20623</strain>
    </source>
</reference>